<name>A0AAQ3LCW5_9BACT</name>
<dbReference type="SUPFAM" id="SSF55961">
    <property type="entry name" value="Bet v1-like"/>
    <property type="match status" value="1"/>
</dbReference>
<organism evidence="3 4">
    <name type="scientific">Rubellicoccus peritrichatus</name>
    <dbReference type="NCBI Taxonomy" id="3080537"/>
    <lineage>
        <taxon>Bacteria</taxon>
        <taxon>Pseudomonadati</taxon>
        <taxon>Verrucomicrobiota</taxon>
        <taxon>Opitutia</taxon>
        <taxon>Puniceicoccales</taxon>
        <taxon>Cerasicoccaceae</taxon>
        <taxon>Rubellicoccus</taxon>
    </lineage>
</organism>
<reference evidence="3 4" key="1">
    <citation type="submission" date="2023-10" db="EMBL/GenBank/DDBJ databases">
        <title>Rubellicoccus peritrichatus gen. nov., sp. nov., isolated from an algae of coral reef tank.</title>
        <authorList>
            <person name="Luo J."/>
        </authorList>
    </citation>
    <scope>NUCLEOTIDE SEQUENCE [LARGE SCALE GENOMIC DNA]</scope>
    <source>
        <strain evidence="3 4">CR14</strain>
    </source>
</reference>
<dbReference type="KEGG" id="puo:RZN69_11400"/>
<comment type="similarity">
    <text evidence="1">Belongs to the AHA1 family.</text>
</comment>
<dbReference type="InterPro" id="IPR013538">
    <property type="entry name" value="ASHA1/2-like_C"/>
</dbReference>
<dbReference type="CDD" id="cd07814">
    <property type="entry name" value="SRPBCC_CalC_Aha1-like"/>
    <property type="match status" value="1"/>
</dbReference>
<feature type="domain" description="Activator of Hsp90 ATPase homologue 1/2-like C-terminal" evidence="2">
    <location>
        <begin position="15"/>
        <end position="140"/>
    </location>
</feature>
<dbReference type="InterPro" id="IPR023393">
    <property type="entry name" value="START-like_dom_sf"/>
</dbReference>
<dbReference type="EMBL" id="CP136920">
    <property type="protein sequence ID" value="WOO43694.1"/>
    <property type="molecule type" value="Genomic_DNA"/>
</dbReference>
<accession>A0AAQ3LCW5</accession>
<gene>
    <name evidence="3" type="ORF">RZN69_11400</name>
</gene>
<proteinExistence type="inferred from homology"/>
<sequence length="157" mass="17720">MEHIPSIKYQTFIAASPDKVYRAIATGSGWDDWFTTKATIHLEEMSYDFYWENFGGGRETVSQNGRIIHAEHNRKFGLEWQTAEDGNRTIANFVLTPHGTGTLVELEESGYTWSEKDIRVSLICAGGWGEALTLLKFYLEHGITYGDVPESIDGSKH</sequence>
<evidence type="ECO:0000256" key="1">
    <source>
        <dbReference type="ARBA" id="ARBA00006817"/>
    </source>
</evidence>
<dbReference type="AlphaFoldDB" id="A0AAQ3LCW5"/>
<protein>
    <submittedName>
        <fullName evidence="3">SRPBCC domain-containing protein</fullName>
    </submittedName>
</protein>
<dbReference type="Gene3D" id="3.30.530.20">
    <property type="match status" value="1"/>
</dbReference>
<keyword evidence="4" id="KW-1185">Reference proteome</keyword>
<evidence type="ECO:0000259" key="2">
    <source>
        <dbReference type="Pfam" id="PF08327"/>
    </source>
</evidence>
<dbReference type="RefSeq" id="WP_317836290.1">
    <property type="nucleotide sequence ID" value="NZ_CP136920.1"/>
</dbReference>
<evidence type="ECO:0000313" key="3">
    <source>
        <dbReference type="EMBL" id="WOO43694.1"/>
    </source>
</evidence>
<evidence type="ECO:0000313" key="4">
    <source>
        <dbReference type="Proteomes" id="UP001304300"/>
    </source>
</evidence>
<dbReference type="Pfam" id="PF08327">
    <property type="entry name" value="AHSA1"/>
    <property type="match status" value="1"/>
</dbReference>
<dbReference type="Proteomes" id="UP001304300">
    <property type="component" value="Chromosome"/>
</dbReference>